<dbReference type="EMBL" id="AONQ01000011">
    <property type="protein sequence ID" value="EME70874.1"/>
    <property type="molecule type" value="Genomic_DNA"/>
</dbReference>
<sequence length="448" mass="47457">MRKALAARLIMATLAAAPAGAAPSDYEWSWSDYAPTPPPRVIDAVAVVESAGVSAPGNEGLAAQGFFVPMERRALADLANLFRQVIPVRDGSETYVVRASFRWDGAVEPSVAVLDARTGAAVASARGPVISRLRPVALNLQDSMRQAKLELALLLATPPAPVAVAAAAAPPPPVAAAPPPPRFAVQPAVGRFPRGAERPDDVAVIIGNADYTRQGRDIPDVRPAHADAEGARLYATQALGIREGNVIFLKDATGSQMTRVFGSDKDHRGQLFDWVKPGKSRVYVYYSGHGAPASQGGSPYLIPTDSDAARIELNGYPLKQLYDNLGKLPADSVTVVLEACFSGISPAGSVLGKASPVFFEVKAPPVPANLTVIAAGAANQMASWEADESSGLFTKYYLKAMAGEADSDKDGRVGLDELDRYLKETLTYFARRHYGRDQNAQIVRGGGR</sequence>
<gene>
    <name evidence="3" type="ORF">H261_05679</name>
</gene>
<protein>
    <recommendedName>
        <fullName evidence="2">Peptidase C14 caspase domain-containing protein</fullName>
    </recommendedName>
</protein>
<comment type="caution">
    <text evidence="3">The sequence shown here is derived from an EMBL/GenBank/DDBJ whole genome shotgun (WGS) entry which is preliminary data.</text>
</comment>
<dbReference type="RefSeq" id="WP_008615294.1">
    <property type="nucleotide sequence ID" value="NZ_AONQ01000011.1"/>
</dbReference>
<feature type="signal peptide" evidence="1">
    <location>
        <begin position="1"/>
        <end position="21"/>
    </location>
</feature>
<dbReference type="Gene3D" id="3.40.50.1460">
    <property type="match status" value="1"/>
</dbReference>
<dbReference type="STRING" id="1244869.H261_05679"/>
<dbReference type="PROSITE" id="PS00018">
    <property type="entry name" value="EF_HAND_1"/>
    <property type="match status" value="1"/>
</dbReference>
<dbReference type="InterPro" id="IPR011600">
    <property type="entry name" value="Pept_C14_caspase"/>
</dbReference>
<dbReference type="PATRIC" id="fig|1244869.3.peg.1136"/>
<accession>M3AEA6</accession>
<keyword evidence="1" id="KW-0732">Signal</keyword>
<proteinExistence type="predicted"/>
<feature type="chain" id="PRO_5004031294" description="Peptidase C14 caspase domain-containing protein" evidence="1">
    <location>
        <begin position="22"/>
        <end position="448"/>
    </location>
</feature>
<name>M3AEA6_9PROT</name>
<evidence type="ECO:0000313" key="3">
    <source>
        <dbReference type="EMBL" id="EME70874.1"/>
    </source>
</evidence>
<dbReference type="eggNOG" id="COG4249">
    <property type="taxonomic scope" value="Bacteria"/>
</dbReference>
<dbReference type="OrthoDB" id="7313965at2"/>
<evidence type="ECO:0000313" key="4">
    <source>
        <dbReference type="Proteomes" id="UP000011744"/>
    </source>
</evidence>
<dbReference type="AlphaFoldDB" id="M3AEA6"/>
<reference evidence="3 4" key="1">
    <citation type="journal article" date="2014" name="Genome Announc.">
        <title>Draft Genome Sequence of Magnetospirillum sp. Strain SO-1, a Freshwater Magnetotactic Bacterium Isolated from the Ol'khovka River, Russia.</title>
        <authorList>
            <person name="Grouzdev D.S."/>
            <person name="Dziuba M.V."/>
            <person name="Sukhacheva M.S."/>
            <person name="Mardanov A.V."/>
            <person name="Beletskiy A.V."/>
            <person name="Kuznetsov B.B."/>
            <person name="Skryabin K.G."/>
        </authorList>
    </citation>
    <scope>NUCLEOTIDE SEQUENCE [LARGE SCALE GENOMIC DNA]</scope>
    <source>
        <strain evidence="3 4">SO-1</strain>
    </source>
</reference>
<dbReference type="GO" id="GO:0004197">
    <property type="term" value="F:cysteine-type endopeptidase activity"/>
    <property type="evidence" value="ECO:0007669"/>
    <property type="project" value="InterPro"/>
</dbReference>
<dbReference type="Proteomes" id="UP000011744">
    <property type="component" value="Unassembled WGS sequence"/>
</dbReference>
<organism evidence="3 4">
    <name type="scientific">Paramagnetospirillum caucaseum</name>
    <dbReference type="NCBI Taxonomy" id="1244869"/>
    <lineage>
        <taxon>Bacteria</taxon>
        <taxon>Pseudomonadati</taxon>
        <taxon>Pseudomonadota</taxon>
        <taxon>Alphaproteobacteria</taxon>
        <taxon>Rhodospirillales</taxon>
        <taxon>Magnetospirillaceae</taxon>
        <taxon>Paramagnetospirillum</taxon>
    </lineage>
</organism>
<dbReference type="GO" id="GO:0006508">
    <property type="term" value="P:proteolysis"/>
    <property type="evidence" value="ECO:0007669"/>
    <property type="project" value="InterPro"/>
</dbReference>
<dbReference type="InterPro" id="IPR029030">
    <property type="entry name" value="Caspase-like_dom_sf"/>
</dbReference>
<dbReference type="InterPro" id="IPR018247">
    <property type="entry name" value="EF_Hand_1_Ca_BS"/>
</dbReference>
<feature type="domain" description="Peptidase C14 caspase" evidence="2">
    <location>
        <begin position="202"/>
        <end position="410"/>
    </location>
</feature>
<evidence type="ECO:0000256" key="1">
    <source>
        <dbReference type="SAM" id="SignalP"/>
    </source>
</evidence>
<dbReference type="Pfam" id="PF00656">
    <property type="entry name" value="Peptidase_C14"/>
    <property type="match status" value="1"/>
</dbReference>
<evidence type="ECO:0000259" key="2">
    <source>
        <dbReference type="Pfam" id="PF00656"/>
    </source>
</evidence>
<keyword evidence="4" id="KW-1185">Reference proteome</keyword>
<dbReference type="SUPFAM" id="SSF52129">
    <property type="entry name" value="Caspase-like"/>
    <property type="match status" value="1"/>
</dbReference>